<organism evidence="1 2">
    <name type="scientific">Allomyces macrogynus (strain ATCC 38327)</name>
    <name type="common">Allomyces javanicus var. macrogynus</name>
    <dbReference type="NCBI Taxonomy" id="578462"/>
    <lineage>
        <taxon>Eukaryota</taxon>
        <taxon>Fungi</taxon>
        <taxon>Fungi incertae sedis</taxon>
        <taxon>Blastocladiomycota</taxon>
        <taxon>Blastocladiomycetes</taxon>
        <taxon>Blastocladiales</taxon>
        <taxon>Blastocladiaceae</taxon>
        <taxon>Allomyces</taxon>
    </lineage>
</organism>
<gene>
    <name evidence="1" type="ORF">AMAG_16950</name>
</gene>
<dbReference type="InterPro" id="IPR012337">
    <property type="entry name" value="RNaseH-like_sf"/>
</dbReference>
<proteinExistence type="predicted"/>
<dbReference type="EMBL" id="GG745384">
    <property type="protein sequence ID" value="KNE72845.1"/>
    <property type="molecule type" value="Genomic_DNA"/>
</dbReference>
<name>A0A0L0TDT9_ALLM3</name>
<evidence type="ECO:0000313" key="1">
    <source>
        <dbReference type="EMBL" id="KNE72845.1"/>
    </source>
</evidence>
<dbReference type="VEuPathDB" id="FungiDB:AMAG_16950"/>
<dbReference type="Gene3D" id="3.30.420.10">
    <property type="entry name" value="Ribonuclease H-like superfamily/Ribonuclease H"/>
    <property type="match status" value="1"/>
</dbReference>
<dbReference type="SUPFAM" id="SSF53098">
    <property type="entry name" value="Ribonuclease H-like"/>
    <property type="match status" value="1"/>
</dbReference>
<evidence type="ECO:0000313" key="2">
    <source>
        <dbReference type="Proteomes" id="UP000054350"/>
    </source>
</evidence>
<evidence type="ECO:0008006" key="3">
    <source>
        <dbReference type="Google" id="ProtNLM"/>
    </source>
</evidence>
<accession>A0A0L0TDT9</accession>
<sequence length="213" mass="23982">MDMEGCLQRNEKVSIDVIQLGVMDMARGKPVVFLFDFARAAPKQHMGMVAALRSILNDKRRTLAVHAGKRDIDVLKFAFDIQVQHVDRIVDTQLKYKEWAELSVAARAISTTNKALEHCAPSTVDPARTAGLNTVLTACGLQANEHKETMTKVYKKRNHGPVWPKFWDLHKDRTLLLEYAAFDVDQLVQAADILEMRIKALKATLAMLKKGRS</sequence>
<dbReference type="GO" id="GO:0003676">
    <property type="term" value="F:nucleic acid binding"/>
    <property type="evidence" value="ECO:0007669"/>
    <property type="project" value="InterPro"/>
</dbReference>
<reference evidence="2" key="2">
    <citation type="submission" date="2009-11" db="EMBL/GenBank/DDBJ databases">
        <title>The Genome Sequence of Allomyces macrogynus strain ATCC 38327.</title>
        <authorList>
            <consortium name="The Broad Institute Genome Sequencing Platform"/>
            <person name="Russ C."/>
            <person name="Cuomo C."/>
            <person name="Shea T."/>
            <person name="Young S.K."/>
            <person name="Zeng Q."/>
            <person name="Koehrsen M."/>
            <person name="Haas B."/>
            <person name="Borodovsky M."/>
            <person name="Guigo R."/>
            <person name="Alvarado L."/>
            <person name="Berlin A."/>
            <person name="Borenstein D."/>
            <person name="Chen Z."/>
            <person name="Engels R."/>
            <person name="Freedman E."/>
            <person name="Gellesch M."/>
            <person name="Goldberg J."/>
            <person name="Griggs A."/>
            <person name="Gujja S."/>
            <person name="Heiman D."/>
            <person name="Hepburn T."/>
            <person name="Howarth C."/>
            <person name="Jen D."/>
            <person name="Larson L."/>
            <person name="Lewis B."/>
            <person name="Mehta T."/>
            <person name="Park D."/>
            <person name="Pearson M."/>
            <person name="Roberts A."/>
            <person name="Saif S."/>
            <person name="Shenoy N."/>
            <person name="Sisk P."/>
            <person name="Stolte C."/>
            <person name="Sykes S."/>
            <person name="Walk T."/>
            <person name="White J."/>
            <person name="Yandava C."/>
            <person name="Burger G."/>
            <person name="Gray M.W."/>
            <person name="Holland P.W.H."/>
            <person name="King N."/>
            <person name="Lang F.B.F."/>
            <person name="Roger A.J."/>
            <person name="Ruiz-Trillo I."/>
            <person name="Lander E."/>
            <person name="Nusbaum C."/>
        </authorList>
    </citation>
    <scope>NUCLEOTIDE SEQUENCE [LARGE SCALE GENOMIC DNA]</scope>
    <source>
        <strain evidence="2">ATCC 38327</strain>
    </source>
</reference>
<reference evidence="1 2" key="1">
    <citation type="submission" date="2009-11" db="EMBL/GenBank/DDBJ databases">
        <title>Annotation of Allomyces macrogynus ATCC 38327.</title>
        <authorList>
            <consortium name="The Broad Institute Genome Sequencing Platform"/>
            <person name="Russ C."/>
            <person name="Cuomo C."/>
            <person name="Burger G."/>
            <person name="Gray M.W."/>
            <person name="Holland P.W.H."/>
            <person name="King N."/>
            <person name="Lang F.B.F."/>
            <person name="Roger A.J."/>
            <person name="Ruiz-Trillo I."/>
            <person name="Young S.K."/>
            <person name="Zeng Q."/>
            <person name="Gargeya S."/>
            <person name="Fitzgerald M."/>
            <person name="Haas B."/>
            <person name="Abouelleil A."/>
            <person name="Alvarado L."/>
            <person name="Arachchi H.M."/>
            <person name="Berlin A."/>
            <person name="Chapman S.B."/>
            <person name="Gearin G."/>
            <person name="Goldberg J."/>
            <person name="Griggs A."/>
            <person name="Gujja S."/>
            <person name="Hansen M."/>
            <person name="Heiman D."/>
            <person name="Howarth C."/>
            <person name="Larimer J."/>
            <person name="Lui A."/>
            <person name="MacDonald P.J.P."/>
            <person name="McCowen C."/>
            <person name="Montmayeur A."/>
            <person name="Murphy C."/>
            <person name="Neiman D."/>
            <person name="Pearson M."/>
            <person name="Priest M."/>
            <person name="Roberts A."/>
            <person name="Saif S."/>
            <person name="Shea T."/>
            <person name="Sisk P."/>
            <person name="Stolte C."/>
            <person name="Sykes S."/>
            <person name="Wortman J."/>
            <person name="Nusbaum C."/>
            <person name="Birren B."/>
        </authorList>
    </citation>
    <scope>NUCLEOTIDE SEQUENCE [LARGE SCALE GENOMIC DNA]</scope>
    <source>
        <strain evidence="1 2">ATCC 38327</strain>
    </source>
</reference>
<dbReference type="OrthoDB" id="5564017at2759"/>
<keyword evidence="2" id="KW-1185">Reference proteome</keyword>
<protein>
    <recommendedName>
        <fullName evidence="3">3'-5' exonuclease domain-containing protein</fullName>
    </recommendedName>
</protein>
<dbReference type="Proteomes" id="UP000054350">
    <property type="component" value="Unassembled WGS sequence"/>
</dbReference>
<dbReference type="InterPro" id="IPR036397">
    <property type="entry name" value="RNaseH_sf"/>
</dbReference>
<dbReference type="AlphaFoldDB" id="A0A0L0TDT9"/>